<dbReference type="InParanoid" id="Q6CP02"/>
<evidence type="ECO:0000313" key="2">
    <source>
        <dbReference type="Proteomes" id="UP000000598"/>
    </source>
</evidence>
<dbReference type="KEGG" id="kla:KLLA0_E08603g"/>
<evidence type="ECO:0000313" key="1">
    <source>
        <dbReference type="EMBL" id="CAG99424.1"/>
    </source>
</evidence>
<sequence length="164" mass="18049">MSGTELSDIYQWSQTPYLAWLNGAMLITTPVVSPATQTPVSVMAQKQSMFSAFTRPRYFGPTKTLSLMFGLANAIGGFMIYDGDLESGTGFLAAWNSLYLLVGGRGSVKALRYGKVWPLLLTTVSASSAALYGRKVCCIGIPIDGIRHIKKRTMTLFFLRMRIF</sequence>
<dbReference type="EMBL" id="CR382125">
    <property type="protein sequence ID" value="CAG99424.1"/>
    <property type="molecule type" value="Genomic_DNA"/>
</dbReference>
<dbReference type="eggNOG" id="ENOG502S412">
    <property type="taxonomic scope" value="Eukaryota"/>
</dbReference>
<dbReference type="FunCoup" id="Q6CP02">
    <property type="interactions" value="49"/>
</dbReference>
<dbReference type="AlphaFoldDB" id="Q6CP02"/>
<dbReference type="HOGENOM" id="CLU_130042_0_0_1"/>
<protein>
    <submittedName>
        <fullName evidence="1">KLLA0E08603p</fullName>
    </submittedName>
</protein>
<name>Q6CP02_KLULA</name>
<proteinExistence type="predicted"/>
<organism evidence="1 2">
    <name type="scientific">Kluyveromyces lactis (strain ATCC 8585 / CBS 2359 / DSM 70799 / NBRC 1267 / NRRL Y-1140 / WM37)</name>
    <name type="common">Yeast</name>
    <name type="synonym">Candida sphaerica</name>
    <dbReference type="NCBI Taxonomy" id="284590"/>
    <lineage>
        <taxon>Eukaryota</taxon>
        <taxon>Fungi</taxon>
        <taxon>Dikarya</taxon>
        <taxon>Ascomycota</taxon>
        <taxon>Saccharomycotina</taxon>
        <taxon>Saccharomycetes</taxon>
        <taxon>Saccharomycetales</taxon>
        <taxon>Saccharomycetaceae</taxon>
        <taxon>Kluyveromyces</taxon>
    </lineage>
</organism>
<dbReference type="InterPro" id="IPR019419">
    <property type="entry name" value="AIM19"/>
</dbReference>
<gene>
    <name evidence="1" type="ORF">KLLA0_E08603g</name>
</gene>
<dbReference type="PANTHER" id="PTHR28177:SF1">
    <property type="entry name" value="ALTERED INHERITANCE OF MITOCHONDRIA PROTEIN 19, MITOCHONDRIAL"/>
    <property type="match status" value="1"/>
</dbReference>
<dbReference type="GO" id="GO:0005739">
    <property type="term" value="C:mitochondrion"/>
    <property type="evidence" value="ECO:0007669"/>
    <property type="project" value="TreeGrafter"/>
</dbReference>
<keyword evidence="2" id="KW-1185">Reference proteome</keyword>
<accession>Q6CP02</accession>
<dbReference type="Pfam" id="PF10315">
    <property type="entry name" value="Aim19"/>
    <property type="match status" value="1"/>
</dbReference>
<dbReference type="Proteomes" id="UP000000598">
    <property type="component" value="Chromosome E"/>
</dbReference>
<dbReference type="OMA" id="RYGRVWP"/>
<dbReference type="PANTHER" id="PTHR28177">
    <property type="entry name" value="ALTERED INHERITANCE OF MITOCHONDRIA PROTEIN 19, MITOCHONDRIAL"/>
    <property type="match status" value="1"/>
</dbReference>
<reference evidence="1 2" key="1">
    <citation type="journal article" date="2004" name="Nature">
        <title>Genome evolution in yeasts.</title>
        <authorList>
            <consortium name="Genolevures"/>
            <person name="Dujon B."/>
            <person name="Sherman D."/>
            <person name="Fischer G."/>
            <person name="Durrens P."/>
            <person name="Casaregola S."/>
            <person name="Lafontaine I."/>
            <person name="de Montigny J."/>
            <person name="Marck C."/>
            <person name="Neuveglise C."/>
            <person name="Talla E."/>
            <person name="Goffard N."/>
            <person name="Frangeul L."/>
            <person name="Aigle M."/>
            <person name="Anthouard V."/>
            <person name="Babour A."/>
            <person name="Barbe V."/>
            <person name="Barnay S."/>
            <person name="Blanchin S."/>
            <person name="Beckerich J.M."/>
            <person name="Beyne E."/>
            <person name="Bleykasten C."/>
            <person name="Boisrame A."/>
            <person name="Boyer J."/>
            <person name="Cattolico L."/>
            <person name="Confanioleri F."/>
            <person name="de Daruvar A."/>
            <person name="Despons L."/>
            <person name="Fabre E."/>
            <person name="Fairhead C."/>
            <person name="Ferry-Dumazet H."/>
            <person name="Groppi A."/>
            <person name="Hantraye F."/>
            <person name="Hennequin C."/>
            <person name="Jauniaux N."/>
            <person name="Joyet P."/>
            <person name="Kachouri R."/>
            <person name="Kerrest A."/>
            <person name="Koszul R."/>
            <person name="Lemaire M."/>
            <person name="Lesur I."/>
            <person name="Ma L."/>
            <person name="Muller H."/>
            <person name="Nicaud J.M."/>
            <person name="Nikolski M."/>
            <person name="Oztas S."/>
            <person name="Ozier-Kalogeropoulos O."/>
            <person name="Pellenz S."/>
            <person name="Potier S."/>
            <person name="Richard G.F."/>
            <person name="Straub M.L."/>
            <person name="Suleau A."/>
            <person name="Swennene D."/>
            <person name="Tekaia F."/>
            <person name="Wesolowski-Louvel M."/>
            <person name="Westhof E."/>
            <person name="Wirth B."/>
            <person name="Zeniou-Meyer M."/>
            <person name="Zivanovic I."/>
            <person name="Bolotin-Fukuhara M."/>
            <person name="Thierry A."/>
            <person name="Bouchier C."/>
            <person name="Caudron B."/>
            <person name="Scarpelli C."/>
            <person name="Gaillardin C."/>
            <person name="Weissenbach J."/>
            <person name="Wincker P."/>
            <person name="Souciet J.L."/>
        </authorList>
    </citation>
    <scope>NUCLEOTIDE SEQUENCE [LARGE SCALE GENOMIC DNA]</scope>
    <source>
        <strain evidence="2">ATCC 8585 / CBS 2359 / DSM 70799 / NBRC 1267 / NRRL Y-1140 / WM37</strain>
    </source>
</reference>
<dbReference type="PaxDb" id="284590-Q6CP02"/>